<evidence type="ECO:0000313" key="7">
    <source>
        <dbReference type="Proteomes" id="UP000061839"/>
    </source>
</evidence>
<evidence type="ECO:0000313" key="6">
    <source>
        <dbReference type="EMBL" id="AJT40575.1"/>
    </source>
</evidence>
<dbReference type="GO" id="GO:0097176">
    <property type="term" value="P:epoxide metabolic process"/>
    <property type="evidence" value="ECO:0007669"/>
    <property type="project" value="TreeGrafter"/>
</dbReference>
<organism evidence="6 7">
    <name type="scientific">Psychromicrobium lacuslunae</name>
    <dbReference type="NCBI Taxonomy" id="1618207"/>
    <lineage>
        <taxon>Bacteria</taxon>
        <taxon>Bacillati</taxon>
        <taxon>Actinomycetota</taxon>
        <taxon>Actinomycetes</taxon>
        <taxon>Micrococcales</taxon>
        <taxon>Micrococcaceae</taxon>
        <taxon>Psychromicrobium</taxon>
    </lineage>
</organism>
<dbReference type="PATRIC" id="fig|1618207.4.peg.354"/>
<dbReference type="SUPFAM" id="SSF53474">
    <property type="entry name" value="alpha/beta-Hydrolases"/>
    <property type="match status" value="1"/>
</dbReference>
<feature type="active site" description="Proton acceptor" evidence="4">
    <location>
        <position position="341"/>
    </location>
</feature>
<reference evidence="6 7" key="1">
    <citation type="journal article" date="2015" name="Genome Announc.">
        <title>Complete Genome Sequencing of Protease-Producing Novel Arthrobacter sp. Strain IHBB 11108 Using PacBio Single-Molecule Real-Time Sequencing Technology.</title>
        <authorList>
            <person name="Kiran S."/>
            <person name="Swarnkar M.K."/>
            <person name="Pal M."/>
            <person name="Thakur R."/>
            <person name="Tewari R."/>
            <person name="Singh A.K."/>
            <person name="Gulati A."/>
        </authorList>
    </citation>
    <scope>NUCLEOTIDE SEQUENCE [LARGE SCALE GENOMIC DNA]</scope>
    <source>
        <strain evidence="6 7">IHBB 11108</strain>
    </source>
</reference>
<gene>
    <name evidence="6" type="ORF">UM93_01730</name>
</gene>
<proteinExistence type="inferred from homology"/>
<dbReference type="Proteomes" id="UP000061839">
    <property type="component" value="Chromosome"/>
</dbReference>
<evidence type="ECO:0000256" key="1">
    <source>
        <dbReference type="ARBA" id="ARBA00010088"/>
    </source>
</evidence>
<evidence type="ECO:0000259" key="5">
    <source>
        <dbReference type="Pfam" id="PF06441"/>
    </source>
</evidence>
<keyword evidence="7" id="KW-1185">Reference proteome</keyword>
<dbReference type="PIRSF" id="PIRSF001112">
    <property type="entry name" value="Epoxide_hydrolase"/>
    <property type="match status" value="1"/>
</dbReference>
<dbReference type="PANTHER" id="PTHR21661">
    <property type="entry name" value="EPOXIDE HYDROLASE 1-RELATED"/>
    <property type="match status" value="1"/>
</dbReference>
<keyword evidence="3" id="KW-0378">Hydrolase</keyword>
<feature type="active site" description="Proton donor" evidence="4">
    <location>
        <position position="291"/>
    </location>
</feature>
<dbReference type="OrthoDB" id="27092at2"/>
<dbReference type="InterPro" id="IPR010497">
    <property type="entry name" value="Epoxide_hydro_N"/>
</dbReference>
<feature type="domain" description="Epoxide hydrolase N-terminal" evidence="5">
    <location>
        <begin position="2"/>
        <end position="105"/>
    </location>
</feature>
<protein>
    <recommendedName>
        <fullName evidence="5">Epoxide hydrolase N-terminal domain-containing protein</fullName>
    </recommendedName>
</protein>
<dbReference type="PANTHER" id="PTHR21661:SF35">
    <property type="entry name" value="EPOXIDE HYDROLASE"/>
    <property type="match status" value="1"/>
</dbReference>
<dbReference type="HOGENOM" id="CLU_019414_0_1_11"/>
<evidence type="ECO:0000256" key="2">
    <source>
        <dbReference type="ARBA" id="ARBA00022797"/>
    </source>
</evidence>
<dbReference type="Pfam" id="PF06441">
    <property type="entry name" value="EHN"/>
    <property type="match status" value="1"/>
</dbReference>
<dbReference type="EMBL" id="CP011005">
    <property type="protein sequence ID" value="AJT40575.1"/>
    <property type="molecule type" value="Genomic_DNA"/>
</dbReference>
<dbReference type="Gene3D" id="3.40.50.1820">
    <property type="entry name" value="alpha/beta hydrolase"/>
    <property type="match status" value="1"/>
</dbReference>
<comment type="similarity">
    <text evidence="1">Belongs to the peptidase S33 family.</text>
</comment>
<dbReference type="STRING" id="1618207.UM93_01730"/>
<accession>A0A0D4BWT6</accession>
<dbReference type="GO" id="GO:0004301">
    <property type="term" value="F:epoxide hydrolase activity"/>
    <property type="evidence" value="ECO:0007669"/>
    <property type="project" value="TreeGrafter"/>
</dbReference>
<feature type="active site" description="Nucleophile" evidence="4">
    <location>
        <position position="165"/>
    </location>
</feature>
<keyword evidence="2" id="KW-0058">Aromatic hydrocarbons catabolism</keyword>
<evidence type="ECO:0000256" key="3">
    <source>
        <dbReference type="ARBA" id="ARBA00022801"/>
    </source>
</evidence>
<dbReference type="RefSeq" id="WP_045073283.1">
    <property type="nucleotide sequence ID" value="NZ_CP011005.1"/>
</dbReference>
<name>A0A0D4BWT6_9MICC</name>
<dbReference type="InterPro" id="IPR029058">
    <property type="entry name" value="AB_hydrolase_fold"/>
</dbReference>
<evidence type="ECO:0000256" key="4">
    <source>
        <dbReference type="PIRSR" id="PIRSR001112-1"/>
    </source>
</evidence>
<dbReference type="AlphaFoldDB" id="A0A0D4BWT6"/>
<dbReference type="InterPro" id="IPR016292">
    <property type="entry name" value="Epoxide_hydrolase"/>
</dbReference>
<sequence length="363" mass="40638">MEKFTLSVPIAEIEDLRARLAQTRLPRVTAMSGWQAGVDLEYLAELVTYWREGYDWRATERRLNNLPQYTVELQGGLLHFVQLRSANPDAQAVILLHGWPYSYLELLPLAQELKDFHVVVPSLPGYGFSEPPRAAEWSDSVVGAMLLELMTQHLGYSRFLTYGEDVGTGPSEWLAAEHPETVSGLFTTHAPLPSTARLTDLSAEEQQFRSELAARWEGEKGYSEEQSTKPTTLAIGLNDSPAGLLAWIVEKFHGWRGTAVDLQDDWSRDEILDCVSLYWFSQSIGTSFLPYFDQHRSAEIPLITVPVGALIQYGERGFPKSYAARTCTDIRFWRALSNGGHFAAKQRPAEVAAGLREFVGTLG</sequence>
<dbReference type="KEGG" id="ari:UM93_01730"/>